<reference evidence="3 4" key="1">
    <citation type="submission" date="2019-09" db="EMBL/GenBank/DDBJ databases">
        <authorList>
            <person name="Li Y."/>
        </authorList>
    </citation>
    <scope>NUCLEOTIDE SEQUENCE [LARGE SCALE GENOMIC DNA]</scope>
    <source>
        <strain evidence="3 4">L3-3HA</strain>
    </source>
</reference>
<evidence type="ECO:0000256" key="2">
    <source>
        <dbReference type="ARBA" id="ARBA00022679"/>
    </source>
</evidence>
<protein>
    <submittedName>
        <fullName evidence="3">Glycosyltransferase family 9 protein</fullName>
    </submittedName>
</protein>
<dbReference type="GO" id="GO:0008713">
    <property type="term" value="F:ADP-heptose-lipopolysaccharide heptosyltransferase activity"/>
    <property type="evidence" value="ECO:0007669"/>
    <property type="project" value="TreeGrafter"/>
</dbReference>
<dbReference type="AlphaFoldDB" id="A0A5J5FUW1"/>
<dbReference type="InterPro" id="IPR051199">
    <property type="entry name" value="LPS_LOS_Heptosyltrfase"/>
</dbReference>
<dbReference type="CDD" id="cd03789">
    <property type="entry name" value="GT9_LPS_heptosyltransferase"/>
    <property type="match status" value="1"/>
</dbReference>
<comment type="caution">
    <text evidence="3">The sequence shown here is derived from an EMBL/GenBank/DDBJ whole genome shotgun (WGS) entry which is preliminary data.</text>
</comment>
<dbReference type="Gene3D" id="3.40.50.2000">
    <property type="entry name" value="Glycogen Phosphorylase B"/>
    <property type="match status" value="2"/>
</dbReference>
<dbReference type="InterPro" id="IPR002201">
    <property type="entry name" value="Glyco_trans_9"/>
</dbReference>
<dbReference type="RefSeq" id="WP_150436538.1">
    <property type="nucleotide sequence ID" value="NZ_VYKJ01000011.1"/>
</dbReference>
<sequence>MRRILVIRIDFLGDMICTTALLQSIKQRWPEAELHVLANKYNAAALEGNPVVHRVHRYVYSKKYEKNQRPGLLNALIDRLRLIFQLRHLKFDLLVIPNGGMNKSSIQFAKLLNVKDSRWHTSKSEFDDRNPSHIANRRPRHEVLYGYELLPELETPDIQRLSLAIYPDADLQRHWRQRLAPHGRPRVGFFTSNKSDARRWSWEKWRQLAQKLSAVADIIVFSVPGAEPTPEQQNAIKARCIVTPGVADLFAAASLLDVIVSADSAPVHIGGALKVPVVALFESRPEKYLRWHPLGVEYILLHAGAVVDDISVSDVETAVCSLLQVAMRVTRNVRGSPAQVGQD</sequence>
<name>A0A5J5FUW1_9GAMM</name>
<evidence type="ECO:0000313" key="3">
    <source>
        <dbReference type="EMBL" id="KAA8997309.1"/>
    </source>
</evidence>
<keyword evidence="4" id="KW-1185">Reference proteome</keyword>
<dbReference type="PANTHER" id="PTHR30160">
    <property type="entry name" value="TETRAACYLDISACCHARIDE 4'-KINASE-RELATED"/>
    <property type="match status" value="1"/>
</dbReference>
<dbReference type="OrthoDB" id="9797795at2"/>
<organism evidence="3 4">
    <name type="scientific">Affinibrenneria salicis</name>
    <dbReference type="NCBI Taxonomy" id="2590031"/>
    <lineage>
        <taxon>Bacteria</taxon>
        <taxon>Pseudomonadati</taxon>
        <taxon>Pseudomonadota</taxon>
        <taxon>Gammaproteobacteria</taxon>
        <taxon>Enterobacterales</taxon>
        <taxon>Pectobacteriaceae</taxon>
        <taxon>Affinibrenneria</taxon>
    </lineage>
</organism>
<dbReference type="GO" id="GO:0005829">
    <property type="term" value="C:cytosol"/>
    <property type="evidence" value="ECO:0007669"/>
    <property type="project" value="TreeGrafter"/>
</dbReference>
<evidence type="ECO:0000256" key="1">
    <source>
        <dbReference type="ARBA" id="ARBA00022676"/>
    </source>
</evidence>
<dbReference type="SUPFAM" id="SSF53756">
    <property type="entry name" value="UDP-Glycosyltransferase/glycogen phosphorylase"/>
    <property type="match status" value="1"/>
</dbReference>
<dbReference type="Pfam" id="PF01075">
    <property type="entry name" value="Glyco_transf_9"/>
    <property type="match status" value="1"/>
</dbReference>
<proteinExistence type="predicted"/>
<evidence type="ECO:0000313" key="4">
    <source>
        <dbReference type="Proteomes" id="UP000335415"/>
    </source>
</evidence>
<keyword evidence="2 3" id="KW-0808">Transferase</keyword>
<dbReference type="PANTHER" id="PTHR30160:SF7">
    <property type="entry name" value="ADP-HEPTOSE--LPS HEPTOSYLTRANSFERASE 2"/>
    <property type="match status" value="1"/>
</dbReference>
<keyword evidence="1" id="KW-0328">Glycosyltransferase</keyword>
<dbReference type="GO" id="GO:0009244">
    <property type="term" value="P:lipopolysaccharide core region biosynthetic process"/>
    <property type="evidence" value="ECO:0007669"/>
    <property type="project" value="TreeGrafter"/>
</dbReference>
<accession>A0A5J5FUW1</accession>
<dbReference type="Proteomes" id="UP000335415">
    <property type="component" value="Unassembled WGS sequence"/>
</dbReference>
<dbReference type="EMBL" id="VYKJ01000011">
    <property type="protein sequence ID" value="KAA8997309.1"/>
    <property type="molecule type" value="Genomic_DNA"/>
</dbReference>
<gene>
    <name evidence="3" type="ORF">FJU30_18900</name>
</gene>